<dbReference type="STRING" id="102285.A0A0R3TJE2"/>
<evidence type="ECO:0000313" key="7">
    <source>
        <dbReference type="Proteomes" id="UP000278807"/>
    </source>
</evidence>
<evidence type="ECO:0000313" key="6">
    <source>
        <dbReference type="EMBL" id="VDO03046.1"/>
    </source>
</evidence>
<dbReference type="EMBL" id="UZAE01012014">
    <property type="protein sequence ID" value="VDO03046.1"/>
    <property type="molecule type" value="Genomic_DNA"/>
</dbReference>
<dbReference type="GO" id="GO:0048870">
    <property type="term" value="P:cell motility"/>
    <property type="evidence" value="ECO:0007669"/>
    <property type="project" value="TreeGrafter"/>
</dbReference>
<evidence type="ECO:0000256" key="1">
    <source>
        <dbReference type="ARBA" id="ARBA00004245"/>
    </source>
</evidence>
<comment type="similarity">
    <text evidence="2">Belongs to the BRK1 family.</text>
</comment>
<keyword evidence="5" id="KW-0206">Cytoskeleton</keyword>
<reference evidence="8" key="1">
    <citation type="submission" date="2017-02" db="UniProtKB">
        <authorList>
            <consortium name="WormBaseParasite"/>
        </authorList>
    </citation>
    <scope>IDENTIFICATION</scope>
</reference>
<comment type="subcellular location">
    <subcellularLocation>
        <location evidence="1">Cytoplasm</location>
        <location evidence="1">Cytoskeleton</location>
    </subcellularLocation>
</comment>
<dbReference type="GO" id="GO:0008064">
    <property type="term" value="P:regulation of actin polymerization or depolymerization"/>
    <property type="evidence" value="ECO:0007669"/>
    <property type="project" value="TreeGrafter"/>
</dbReference>
<protein>
    <submittedName>
        <fullName evidence="8">BRICK1 subunit of SCAR/WAVE actin nucleating complex</fullName>
    </submittedName>
</protein>
<dbReference type="InterPro" id="IPR033378">
    <property type="entry name" value="BRICK1"/>
</dbReference>
<accession>A0A0R3TJE2</accession>
<keyword evidence="7" id="KW-1185">Reference proteome</keyword>
<gene>
    <name evidence="6" type="ORF">HNAJ_LOCUS7186</name>
</gene>
<dbReference type="WBParaSite" id="HNAJ_0000719001-mRNA-1">
    <property type="protein sequence ID" value="HNAJ_0000719001-mRNA-1"/>
    <property type="gene ID" value="HNAJ_0000719001"/>
</dbReference>
<organism evidence="8">
    <name type="scientific">Rodentolepis nana</name>
    <name type="common">Dwarf tapeworm</name>
    <name type="synonym">Hymenolepis nana</name>
    <dbReference type="NCBI Taxonomy" id="102285"/>
    <lineage>
        <taxon>Eukaryota</taxon>
        <taxon>Metazoa</taxon>
        <taxon>Spiralia</taxon>
        <taxon>Lophotrochozoa</taxon>
        <taxon>Platyhelminthes</taxon>
        <taxon>Cestoda</taxon>
        <taxon>Eucestoda</taxon>
        <taxon>Cyclophyllidea</taxon>
        <taxon>Hymenolepididae</taxon>
        <taxon>Rodentolepis</taxon>
    </lineage>
</organism>
<dbReference type="GO" id="GO:0007015">
    <property type="term" value="P:actin filament organization"/>
    <property type="evidence" value="ECO:0007669"/>
    <property type="project" value="InterPro"/>
</dbReference>
<proteinExistence type="inferred from homology"/>
<evidence type="ECO:0000313" key="8">
    <source>
        <dbReference type="WBParaSite" id="HNAJ_0000719001-mRNA-1"/>
    </source>
</evidence>
<keyword evidence="4" id="KW-0175">Coiled coil</keyword>
<dbReference type="PANTHER" id="PTHR33668:SF1">
    <property type="entry name" value="PROTEIN BRICK1"/>
    <property type="match status" value="1"/>
</dbReference>
<name>A0A0R3TJE2_RODNA</name>
<keyword evidence="3" id="KW-0963">Cytoplasm</keyword>
<dbReference type="OrthoDB" id="1883432at2759"/>
<evidence type="ECO:0000256" key="4">
    <source>
        <dbReference type="ARBA" id="ARBA00023054"/>
    </source>
</evidence>
<evidence type="ECO:0000256" key="3">
    <source>
        <dbReference type="ARBA" id="ARBA00022490"/>
    </source>
</evidence>
<evidence type="ECO:0000256" key="2">
    <source>
        <dbReference type="ARBA" id="ARBA00005620"/>
    </source>
</evidence>
<dbReference type="GO" id="GO:0044877">
    <property type="term" value="F:protein-containing complex binding"/>
    <property type="evidence" value="ECO:0007669"/>
    <property type="project" value="InterPro"/>
</dbReference>
<evidence type="ECO:0000256" key="5">
    <source>
        <dbReference type="ARBA" id="ARBA00023212"/>
    </source>
</evidence>
<reference evidence="6 7" key="2">
    <citation type="submission" date="2018-11" db="EMBL/GenBank/DDBJ databases">
        <authorList>
            <consortium name="Pathogen Informatics"/>
        </authorList>
    </citation>
    <scope>NUCLEOTIDE SEQUENCE [LARGE SCALE GENOMIC DNA]</scope>
</reference>
<dbReference type="PANTHER" id="PTHR33668">
    <property type="entry name" value="PROTEIN BRICK1"/>
    <property type="match status" value="1"/>
</dbReference>
<dbReference type="Gene3D" id="1.20.5.110">
    <property type="match status" value="1"/>
</dbReference>
<dbReference type="AlphaFoldDB" id="A0A0R3TJE2"/>
<sequence length="87" mass="10148">MDASDYNSEISEDWTNRENSETICTSLKTVVEFLNRFHSSCRLRLAEMDNRLKILERKIERLDAHTSYNVGLQDKMQANIPVAELNE</sequence>
<dbReference type="GO" id="GO:0031209">
    <property type="term" value="C:SCAR complex"/>
    <property type="evidence" value="ECO:0007669"/>
    <property type="project" value="InterPro"/>
</dbReference>
<dbReference type="GO" id="GO:0005856">
    <property type="term" value="C:cytoskeleton"/>
    <property type="evidence" value="ECO:0007669"/>
    <property type="project" value="UniProtKB-SubCell"/>
</dbReference>
<dbReference type="Proteomes" id="UP000278807">
    <property type="component" value="Unassembled WGS sequence"/>
</dbReference>